<evidence type="ECO:0008006" key="4">
    <source>
        <dbReference type="Google" id="ProtNLM"/>
    </source>
</evidence>
<dbReference type="EMBL" id="CANHGI010000006">
    <property type="protein sequence ID" value="CAI5455651.1"/>
    <property type="molecule type" value="Genomic_DNA"/>
</dbReference>
<dbReference type="Proteomes" id="UP001152747">
    <property type="component" value="Unassembled WGS sequence"/>
</dbReference>
<reference evidence="2" key="1">
    <citation type="submission" date="2022-11" db="EMBL/GenBank/DDBJ databases">
        <authorList>
            <person name="Kikuchi T."/>
        </authorList>
    </citation>
    <scope>NUCLEOTIDE SEQUENCE</scope>
    <source>
        <strain evidence="2">PS1010</strain>
    </source>
</reference>
<feature type="signal peptide" evidence="1">
    <location>
        <begin position="1"/>
        <end position="20"/>
    </location>
</feature>
<sequence>MLILSSLFLILNIIINGSSSSCDIWRLVDCNKKLTELPLPSGEITKKLEQINNFCKTFDRCEHIFINCVDEKHQHRLKISVNYCKLFFRLRKEDLNDCLIKLEEEEENGRFCENFKFDDCKDWNTLVYHIHHKINKFCTKNQIEIFTQIYNNFLCQM</sequence>
<evidence type="ECO:0000256" key="1">
    <source>
        <dbReference type="SAM" id="SignalP"/>
    </source>
</evidence>
<keyword evidence="3" id="KW-1185">Reference proteome</keyword>
<gene>
    <name evidence="2" type="ORF">CAMP_LOCUS18288</name>
</gene>
<feature type="chain" id="PRO_5040131613" description="DUF19 domain-containing protein" evidence="1">
    <location>
        <begin position="21"/>
        <end position="157"/>
    </location>
</feature>
<evidence type="ECO:0000313" key="3">
    <source>
        <dbReference type="Proteomes" id="UP001152747"/>
    </source>
</evidence>
<proteinExistence type="predicted"/>
<organism evidence="2 3">
    <name type="scientific">Caenorhabditis angaria</name>
    <dbReference type="NCBI Taxonomy" id="860376"/>
    <lineage>
        <taxon>Eukaryota</taxon>
        <taxon>Metazoa</taxon>
        <taxon>Ecdysozoa</taxon>
        <taxon>Nematoda</taxon>
        <taxon>Chromadorea</taxon>
        <taxon>Rhabditida</taxon>
        <taxon>Rhabditina</taxon>
        <taxon>Rhabditomorpha</taxon>
        <taxon>Rhabditoidea</taxon>
        <taxon>Rhabditidae</taxon>
        <taxon>Peloderinae</taxon>
        <taxon>Caenorhabditis</taxon>
    </lineage>
</organism>
<protein>
    <recommendedName>
        <fullName evidence="4">DUF19 domain-containing protein</fullName>
    </recommendedName>
</protein>
<accession>A0A9P1N945</accession>
<keyword evidence="1" id="KW-0732">Signal</keyword>
<dbReference type="AlphaFoldDB" id="A0A9P1N945"/>
<name>A0A9P1N945_9PELO</name>
<comment type="caution">
    <text evidence="2">The sequence shown here is derived from an EMBL/GenBank/DDBJ whole genome shotgun (WGS) entry which is preliminary data.</text>
</comment>
<evidence type="ECO:0000313" key="2">
    <source>
        <dbReference type="EMBL" id="CAI5455651.1"/>
    </source>
</evidence>